<dbReference type="OrthoDB" id="2630676at2759"/>
<dbReference type="EMBL" id="JABBWE010000056">
    <property type="protein sequence ID" value="KAG1789690.1"/>
    <property type="molecule type" value="Genomic_DNA"/>
</dbReference>
<dbReference type="Proteomes" id="UP000719766">
    <property type="component" value="Unassembled WGS sequence"/>
</dbReference>
<sequence>LYLWIHYSNLVTISPLPSKLPQQTIEHEWSPRTLCPSIFPLRVKYILMDPAQNLFGIMYIVDNMAYRIYLATLDDGHLHPHTAGPALDLELSMHAFDVKLECYGRPIALWRNSCSEFLKTWHLQIWDWWHSTTSSSALNSSMCTSAKFLFSRKRQIARFRPRFGVVFDRGYVQDAAIAGTFPVAFPAGGLGERS</sequence>
<dbReference type="GeneID" id="64602580"/>
<dbReference type="RefSeq" id="XP_041156720.1">
    <property type="nucleotide sequence ID" value="XM_041308816.1"/>
</dbReference>
<reference evidence="1" key="1">
    <citation type="journal article" date="2020" name="New Phytol.">
        <title>Comparative genomics reveals dynamic genome evolution in host specialist ectomycorrhizal fungi.</title>
        <authorList>
            <person name="Lofgren L.A."/>
            <person name="Nguyen N.H."/>
            <person name="Vilgalys R."/>
            <person name="Ruytinx J."/>
            <person name="Liao H.L."/>
            <person name="Branco S."/>
            <person name="Kuo A."/>
            <person name="LaButti K."/>
            <person name="Lipzen A."/>
            <person name="Andreopoulos W."/>
            <person name="Pangilinan J."/>
            <person name="Riley R."/>
            <person name="Hundley H."/>
            <person name="Na H."/>
            <person name="Barry K."/>
            <person name="Grigoriev I.V."/>
            <person name="Stajich J.E."/>
            <person name="Kennedy P.G."/>
        </authorList>
    </citation>
    <scope>NUCLEOTIDE SEQUENCE</scope>
    <source>
        <strain evidence="1">S12</strain>
    </source>
</reference>
<organism evidence="1 2">
    <name type="scientific">Suillus plorans</name>
    <dbReference type="NCBI Taxonomy" id="116603"/>
    <lineage>
        <taxon>Eukaryota</taxon>
        <taxon>Fungi</taxon>
        <taxon>Dikarya</taxon>
        <taxon>Basidiomycota</taxon>
        <taxon>Agaricomycotina</taxon>
        <taxon>Agaricomycetes</taxon>
        <taxon>Agaricomycetidae</taxon>
        <taxon>Boletales</taxon>
        <taxon>Suillineae</taxon>
        <taxon>Suillaceae</taxon>
        <taxon>Suillus</taxon>
    </lineage>
</organism>
<keyword evidence="2" id="KW-1185">Reference proteome</keyword>
<protein>
    <submittedName>
        <fullName evidence="1">Uncharacterized protein</fullName>
    </submittedName>
</protein>
<name>A0A9P7AJH2_9AGAM</name>
<gene>
    <name evidence="1" type="ORF">HD556DRAFT_1492350</name>
</gene>
<comment type="caution">
    <text evidence="1">The sequence shown here is derived from an EMBL/GenBank/DDBJ whole genome shotgun (WGS) entry which is preliminary data.</text>
</comment>
<dbReference type="AlphaFoldDB" id="A0A9P7AJH2"/>
<feature type="non-terminal residue" evidence="1">
    <location>
        <position position="194"/>
    </location>
</feature>
<evidence type="ECO:0000313" key="1">
    <source>
        <dbReference type="EMBL" id="KAG1789690.1"/>
    </source>
</evidence>
<evidence type="ECO:0000313" key="2">
    <source>
        <dbReference type="Proteomes" id="UP000719766"/>
    </source>
</evidence>
<proteinExistence type="predicted"/>
<accession>A0A9P7AJH2</accession>